<dbReference type="GeneID" id="76835737"/>
<evidence type="ECO:0000256" key="2">
    <source>
        <dbReference type="SAM" id="Phobius"/>
    </source>
</evidence>
<feature type="transmembrane region" description="Helical" evidence="2">
    <location>
        <begin position="29"/>
        <end position="50"/>
    </location>
</feature>
<keyword evidence="4" id="KW-1185">Reference proteome</keyword>
<organism evidence="3 4">
    <name type="scientific">Methanogenium organophilum</name>
    <dbReference type="NCBI Taxonomy" id="2199"/>
    <lineage>
        <taxon>Archaea</taxon>
        <taxon>Methanobacteriati</taxon>
        <taxon>Methanobacteriota</taxon>
        <taxon>Stenosarchaea group</taxon>
        <taxon>Methanomicrobia</taxon>
        <taxon>Methanomicrobiales</taxon>
        <taxon>Methanomicrobiaceae</taxon>
        <taxon>Methanogenium</taxon>
    </lineage>
</organism>
<evidence type="ECO:0000313" key="4">
    <source>
        <dbReference type="Proteomes" id="UP001163096"/>
    </source>
</evidence>
<feature type="transmembrane region" description="Helical" evidence="2">
    <location>
        <begin position="56"/>
        <end position="77"/>
    </location>
</feature>
<dbReference type="InterPro" id="IPR043941">
    <property type="entry name" value="EMC6-arch"/>
</dbReference>
<gene>
    <name evidence="3" type="ORF">OU421_11505</name>
</gene>
<dbReference type="AlphaFoldDB" id="A0A9X9T7T5"/>
<feature type="compositionally biased region" description="Polar residues" evidence="1">
    <location>
        <begin position="1"/>
        <end position="10"/>
    </location>
</feature>
<proteinExistence type="predicted"/>
<feature type="region of interest" description="Disordered" evidence="1">
    <location>
        <begin position="1"/>
        <end position="22"/>
    </location>
</feature>
<keyword evidence="2" id="KW-1133">Transmembrane helix</keyword>
<sequence>MTEENVSNGTEAIIVKSGDQKRKEHNERIYRTGIASIMGIVAGVLSYLLIQNETQGVIGFLLLLGAMVFQKHIFMLMKIDVSGLGGKDWFYQSFMAFAFWFISWTILLTIPF</sequence>
<accession>A0A9X9T7T5</accession>
<dbReference type="RefSeq" id="WP_268186241.1">
    <property type="nucleotide sequence ID" value="NZ_CP113361.1"/>
</dbReference>
<dbReference type="Proteomes" id="UP001163096">
    <property type="component" value="Chromosome"/>
</dbReference>
<feature type="transmembrane region" description="Helical" evidence="2">
    <location>
        <begin position="89"/>
        <end position="110"/>
    </location>
</feature>
<dbReference type="KEGG" id="mou:OU421_11505"/>
<evidence type="ECO:0000256" key="1">
    <source>
        <dbReference type="SAM" id="MobiDB-lite"/>
    </source>
</evidence>
<dbReference type="EMBL" id="CP113361">
    <property type="protein sequence ID" value="WAI01030.1"/>
    <property type="molecule type" value="Genomic_DNA"/>
</dbReference>
<evidence type="ECO:0000313" key="3">
    <source>
        <dbReference type="EMBL" id="WAI01030.1"/>
    </source>
</evidence>
<keyword evidence="2" id="KW-0812">Transmembrane</keyword>
<reference evidence="3" key="1">
    <citation type="submission" date="2022-11" db="EMBL/GenBank/DDBJ databases">
        <title>Complete genome sequence of Methanogenium organophilum DSM 3596.</title>
        <authorList>
            <person name="Chen S.-C."/>
            <person name="Lai S.-J."/>
            <person name="You Y.-T."/>
        </authorList>
    </citation>
    <scope>NUCLEOTIDE SEQUENCE</scope>
    <source>
        <strain evidence="3">DSM 3596</strain>
    </source>
</reference>
<keyword evidence="2" id="KW-0472">Membrane</keyword>
<dbReference type="Pfam" id="PF19094">
    <property type="entry name" value="EMC6_arch"/>
    <property type="match status" value="1"/>
</dbReference>
<name>A0A9X9T7T5_METOG</name>
<protein>
    <submittedName>
        <fullName evidence="3">Uncharacterized protein</fullName>
    </submittedName>
</protein>